<dbReference type="OrthoDB" id="2654667at2"/>
<feature type="signal peptide" evidence="2">
    <location>
        <begin position="1"/>
        <end position="18"/>
    </location>
</feature>
<keyword evidence="4" id="KW-1185">Reference proteome</keyword>
<evidence type="ECO:0008006" key="5">
    <source>
        <dbReference type="Google" id="ProtNLM"/>
    </source>
</evidence>
<feature type="chain" id="PRO_5039289516" description="Lipoprotein" evidence="2">
    <location>
        <begin position="19"/>
        <end position="163"/>
    </location>
</feature>
<comment type="caution">
    <text evidence="3">The sequence shown here is derived from an EMBL/GenBank/DDBJ whole genome shotgun (WGS) entry which is preliminary data.</text>
</comment>
<dbReference type="Proteomes" id="UP000308230">
    <property type="component" value="Unassembled WGS sequence"/>
</dbReference>
<dbReference type="EMBL" id="SWLG01000004">
    <property type="protein sequence ID" value="TLS38062.1"/>
    <property type="molecule type" value="Genomic_DNA"/>
</dbReference>
<accession>A0A5R9F304</accession>
<protein>
    <recommendedName>
        <fullName evidence="5">Lipoprotein</fullName>
    </recommendedName>
</protein>
<dbReference type="PROSITE" id="PS51257">
    <property type="entry name" value="PROKAR_LIPOPROTEIN"/>
    <property type="match status" value="1"/>
</dbReference>
<proteinExistence type="predicted"/>
<dbReference type="RefSeq" id="WP_138124155.1">
    <property type="nucleotide sequence ID" value="NZ_SWLG01000004.1"/>
</dbReference>
<dbReference type="InterPro" id="IPR025673">
    <property type="entry name" value="PCYCGC"/>
</dbReference>
<reference evidence="3 4" key="1">
    <citation type="submission" date="2019-04" db="EMBL/GenBank/DDBJ databases">
        <title>Bacillus caeni sp. nov., a bacterium isolated from mangrove sediment.</title>
        <authorList>
            <person name="Huang H."/>
            <person name="Mo K."/>
            <person name="Hu Y."/>
        </authorList>
    </citation>
    <scope>NUCLEOTIDE SEQUENCE [LARGE SCALE GENOMIC DNA]</scope>
    <source>
        <strain evidence="3 4">HB172195</strain>
    </source>
</reference>
<organism evidence="3 4">
    <name type="scientific">Exobacillus caeni</name>
    <dbReference type="NCBI Taxonomy" id="2574798"/>
    <lineage>
        <taxon>Bacteria</taxon>
        <taxon>Bacillati</taxon>
        <taxon>Bacillota</taxon>
        <taxon>Bacilli</taxon>
        <taxon>Bacillales</taxon>
        <taxon>Guptibacillaceae</taxon>
        <taxon>Exobacillus</taxon>
    </lineage>
</organism>
<evidence type="ECO:0000256" key="2">
    <source>
        <dbReference type="SAM" id="SignalP"/>
    </source>
</evidence>
<gene>
    <name evidence="3" type="ORF">FCL54_05830</name>
</gene>
<sequence length="163" mass="18109">MKYKIYIVSLVMILVAFASGCGNEESQEEQVTHRADNGDLRELTADASTSPDFLNEKDETIQVIYELAPHYKQVLESVPCYCGCGESAGHRDNYDCFVHENKEDGGIVWDDHGTRCGVCLEIAASSMQMSKDGKSLKEIRDSIDSKYNNSDYAKPTPTPMPEA</sequence>
<dbReference type="Pfam" id="PF13798">
    <property type="entry name" value="PCYCGC"/>
    <property type="match status" value="1"/>
</dbReference>
<feature type="region of interest" description="Disordered" evidence="1">
    <location>
        <begin position="130"/>
        <end position="163"/>
    </location>
</feature>
<evidence type="ECO:0000313" key="3">
    <source>
        <dbReference type="EMBL" id="TLS38062.1"/>
    </source>
</evidence>
<keyword evidence="2" id="KW-0732">Signal</keyword>
<dbReference type="AlphaFoldDB" id="A0A5R9F304"/>
<evidence type="ECO:0000313" key="4">
    <source>
        <dbReference type="Proteomes" id="UP000308230"/>
    </source>
</evidence>
<evidence type="ECO:0000256" key="1">
    <source>
        <dbReference type="SAM" id="MobiDB-lite"/>
    </source>
</evidence>
<name>A0A5R9F304_9BACL</name>
<feature type="compositionally biased region" description="Basic and acidic residues" evidence="1">
    <location>
        <begin position="131"/>
        <end position="144"/>
    </location>
</feature>